<dbReference type="EC" id="2.3.1.54" evidence="6"/>
<dbReference type="EMBL" id="JALIGE010000066">
    <property type="protein sequence ID" value="MCS2159910.1"/>
    <property type="molecule type" value="Genomic_DNA"/>
</dbReference>
<evidence type="ECO:0000313" key="7">
    <source>
        <dbReference type="Proteomes" id="UP001205357"/>
    </source>
</evidence>
<feature type="domain" description="PFL" evidence="5">
    <location>
        <begin position="3"/>
        <end position="637"/>
    </location>
</feature>
<evidence type="ECO:0000259" key="4">
    <source>
        <dbReference type="PROSITE" id="PS51149"/>
    </source>
</evidence>
<name>A0ABT2DWA6_9ENTR</name>
<dbReference type="NCBIfam" id="TIGR01774">
    <property type="entry name" value="PFL2-3"/>
    <property type="match status" value="1"/>
</dbReference>
<evidence type="ECO:0000313" key="6">
    <source>
        <dbReference type="EMBL" id="MCS2159910.1"/>
    </source>
</evidence>
<keyword evidence="7" id="KW-1185">Reference proteome</keyword>
<keyword evidence="6" id="KW-0808">Transferase</keyword>
<dbReference type="Pfam" id="PF02901">
    <property type="entry name" value="PFL-like"/>
    <property type="match status" value="1"/>
</dbReference>
<gene>
    <name evidence="6" type="ORF">MUU47_01935</name>
</gene>
<protein>
    <submittedName>
        <fullName evidence="6">Formate C-acetyltransferase</fullName>
        <ecNumber evidence="6">2.3.1.54</ecNumber>
    </submittedName>
</protein>
<accession>A0ABT2DWA6</accession>
<keyword evidence="6" id="KW-0012">Acyltransferase</keyword>
<sequence length="765" mass="85276">MTSRIQRLKDALFAHPREISLERALLYTESHRQSEGEPVILRRAKATAYILDNVNIAIREDELIAGNRTVQPRAGIVSPEMDPYWLLKELDRFPTRPQDRFAISEADKQIYRETLYPYWEKRSMKDFINARMSEDVKAAMTTQIFSINQTDKGQGHIIIDYPRLLENGLSALVAEMQVHCQRSPDNAFYAAALLLLEASQRHILRYAALAEAMAAQCDEPGRKAELLKMADISRHNAELPPRTFWQACQLFWHMNIILQFESNASSLSLGRFDQYMLPYYQASLSHGEEAGFLREILASLWVKCNDVVLLRSTSSARYFAGFPTGYTALLGGLTETGRSAVNVLSFLCLDAYQCVQLPQPNLGVRVNELIDAAFLRKTAETIRLGTGIPQIFNDEVIVPAFLNRGVSLEDARDYSVVGCVELSIPGKTYGLHDIAMFNLLKVMEIVLQESEGDAGLTWEKLQESIRAKISHFISLMVEGSNICDIGHRDWAPVPLLSSFISDCLVNGKDITEGGARYNFSGVQGIGIANLCDSLHALKGLVFDQQRLSFDELLAVLKANFASEDGIKIRARLINRFEKYGNDIDEVDNISADLLRYYCKEVEKYCNPRGGQFTPGSYTVSAHVPLGAVVGATPDGRFAGEQLADGGLSPMLGQDRQGPTAVLKSVSKLDNTLLSNGTLLNVKFTPATLEGDAGLLKLADFLRAFTQLKIQHIQFNVVNAETLREAQSRPQDFSGLVVRVAGYSAFFVELSKEIQDDIIRRTAHQL</sequence>
<dbReference type="RefSeq" id="WP_258986423.1">
    <property type="nucleotide sequence ID" value="NZ_JALIGE010000066.1"/>
</dbReference>
<dbReference type="InterPro" id="IPR051215">
    <property type="entry name" value="GRE"/>
</dbReference>
<organism evidence="6 7">
    <name type="scientific">Scandinavium hiltneri</name>
    <dbReference type="NCBI Taxonomy" id="2926519"/>
    <lineage>
        <taxon>Bacteria</taxon>
        <taxon>Pseudomonadati</taxon>
        <taxon>Pseudomonadota</taxon>
        <taxon>Gammaproteobacteria</taxon>
        <taxon>Enterobacterales</taxon>
        <taxon>Enterobacteriaceae</taxon>
        <taxon>Scandinavium</taxon>
    </lineage>
</organism>
<reference evidence="6 7" key="1">
    <citation type="submission" date="2022-04" db="EMBL/GenBank/DDBJ databases">
        <title>Proposal of a three novel species of Scandinavium, Scandinavium hiltneri, Scandinavium manionii, Scandinavium tedordense.</title>
        <authorList>
            <person name="Maddock D.W."/>
            <person name="Brady C.L."/>
            <person name="Denman S."/>
            <person name="Arnold D."/>
        </authorList>
    </citation>
    <scope>NUCLEOTIDE SEQUENCE [LARGE SCALE GENOMIC DNA]</scope>
    <source>
        <strain evidence="6 7">H11S7</strain>
    </source>
</reference>
<feature type="modified residue" description="Glycine radical" evidence="3">
    <location>
        <position position="741"/>
    </location>
</feature>
<proteinExistence type="predicted"/>
<dbReference type="PROSITE" id="PS51554">
    <property type="entry name" value="PFL"/>
    <property type="match status" value="1"/>
</dbReference>
<dbReference type="PROSITE" id="PS00850">
    <property type="entry name" value="GLY_RADICAL_1"/>
    <property type="match status" value="1"/>
</dbReference>
<dbReference type="InterPro" id="IPR001150">
    <property type="entry name" value="Gly_radical"/>
</dbReference>
<dbReference type="CDD" id="cd01677">
    <property type="entry name" value="PFL2_DhaB_BssA"/>
    <property type="match status" value="1"/>
</dbReference>
<comment type="caution">
    <text evidence="6">The sequence shown here is derived from an EMBL/GenBank/DDBJ whole genome shotgun (WGS) entry which is preliminary data.</text>
</comment>
<evidence type="ECO:0000259" key="5">
    <source>
        <dbReference type="PROSITE" id="PS51554"/>
    </source>
</evidence>
<keyword evidence="2" id="KW-0456">Lyase</keyword>
<keyword evidence="1 3" id="KW-0556">Organic radical</keyword>
<dbReference type="InterPro" id="IPR019777">
    <property type="entry name" value="Form_AcTrfase_GR_CS"/>
</dbReference>
<dbReference type="PANTHER" id="PTHR43641:SF3">
    <property type="entry name" value="DEHYDRATASE PFLD-RELATED"/>
    <property type="match status" value="1"/>
</dbReference>
<evidence type="ECO:0000256" key="2">
    <source>
        <dbReference type="ARBA" id="ARBA00023239"/>
    </source>
</evidence>
<evidence type="ECO:0000256" key="3">
    <source>
        <dbReference type="PROSITE-ProRule" id="PRU00493"/>
    </source>
</evidence>
<dbReference type="SUPFAM" id="SSF51998">
    <property type="entry name" value="PFL-like glycyl radical enzymes"/>
    <property type="match status" value="1"/>
</dbReference>
<dbReference type="Pfam" id="PF01228">
    <property type="entry name" value="Gly_radical"/>
    <property type="match status" value="1"/>
</dbReference>
<dbReference type="GO" id="GO:0008861">
    <property type="term" value="F:formate C-acetyltransferase activity"/>
    <property type="evidence" value="ECO:0007669"/>
    <property type="project" value="UniProtKB-EC"/>
</dbReference>
<dbReference type="PROSITE" id="PS51149">
    <property type="entry name" value="GLY_RADICAL_2"/>
    <property type="match status" value="1"/>
</dbReference>
<dbReference type="Proteomes" id="UP001205357">
    <property type="component" value="Unassembled WGS sequence"/>
</dbReference>
<feature type="domain" description="Glycine radical" evidence="4">
    <location>
        <begin position="645"/>
        <end position="765"/>
    </location>
</feature>
<dbReference type="Gene3D" id="3.20.70.20">
    <property type="match status" value="1"/>
</dbReference>
<dbReference type="InterPro" id="IPR010098">
    <property type="entry name" value="PFL2/GDeHydtase_fam"/>
</dbReference>
<dbReference type="NCBIfam" id="NF007437">
    <property type="entry name" value="PRK09983.1"/>
    <property type="match status" value="1"/>
</dbReference>
<dbReference type="PANTHER" id="PTHR43641">
    <property type="entry name" value="FORMATE ACETYLTRANSFERASE 3-RELATED"/>
    <property type="match status" value="1"/>
</dbReference>
<evidence type="ECO:0000256" key="1">
    <source>
        <dbReference type="ARBA" id="ARBA00022818"/>
    </source>
</evidence>
<dbReference type="InterPro" id="IPR004184">
    <property type="entry name" value="PFL_dom"/>
</dbReference>